<dbReference type="SUPFAM" id="SSF56801">
    <property type="entry name" value="Acetyl-CoA synthetase-like"/>
    <property type="match status" value="1"/>
</dbReference>
<dbReference type="Gene3D" id="3.30.300.30">
    <property type="match status" value="1"/>
</dbReference>
<dbReference type="Gene3D" id="3.40.50.980">
    <property type="match status" value="2"/>
</dbReference>
<evidence type="ECO:0000259" key="2">
    <source>
        <dbReference type="Pfam" id="PF13193"/>
    </source>
</evidence>
<dbReference type="PANTHER" id="PTHR24096">
    <property type="entry name" value="LONG-CHAIN-FATTY-ACID--COA LIGASE"/>
    <property type="match status" value="1"/>
</dbReference>
<dbReference type="AlphaFoldDB" id="A0A1F2WJN6"/>
<dbReference type="Proteomes" id="UP000177876">
    <property type="component" value="Unassembled WGS sequence"/>
</dbReference>
<evidence type="ECO:0008006" key="5">
    <source>
        <dbReference type="Google" id="ProtNLM"/>
    </source>
</evidence>
<sequence>MVYFEGESITNHQRYDRLSRLGNGLKALGLQPGDLLLIHMENLPDIVNLYIACAKSGIIFCPTMFLISAEELSWIAENSGAKYIATSPELLPKVRLACPQLVEAGAVILTGSEPHPGTLLLEELIENQAEVLETLPDLADDDLAAVLYTSGTTGKPRGVMLTHKNIGSNVHSLAISNHITRDEIAVSALPLSHAYGLTMSFLPWLSGLTYVLMRWFDPEAVFEFTEKYHVRTMTGVPAMYIQMLNHPRAWQYNCKSWKRLQTGAAPLPEEVLRAFRQKFGAFLYEGYGLTEASPVVSCQRPELEVKPGSVGPAIYGVEVKIRDGYERELPAGSPGEITVRGPNVMKGYLNDKEDTDKALRGGWLHTGDIGYMDEEGYIFIVERKKDLIITGGFNLYPSEVEMVIEKHPAVKEAAVIGGPDPVKGEVVHAFVVLERGREVSETALIEFIRESLVYYKCPQSVTFLDELPRTFLGKPSRRELRDHILHRP</sequence>
<dbReference type="EMBL" id="MELK01000038">
    <property type="protein sequence ID" value="OFW57070.1"/>
    <property type="molecule type" value="Genomic_DNA"/>
</dbReference>
<dbReference type="PROSITE" id="PS00455">
    <property type="entry name" value="AMP_BINDING"/>
    <property type="match status" value="1"/>
</dbReference>
<proteinExistence type="predicted"/>
<dbReference type="InterPro" id="IPR045851">
    <property type="entry name" value="AMP-bd_C_sf"/>
</dbReference>
<dbReference type="InterPro" id="IPR020845">
    <property type="entry name" value="AMP-binding_CS"/>
</dbReference>
<protein>
    <recommendedName>
        <fullName evidence="5">Long-chain fatty acid--CoA ligase</fullName>
    </recommendedName>
</protein>
<dbReference type="STRING" id="1797197.A2Y75_02595"/>
<dbReference type="Gene3D" id="2.30.38.10">
    <property type="entry name" value="Luciferase, Domain 3"/>
    <property type="match status" value="1"/>
</dbReference>
<dbReference type="Pfam" id="PF00501">
    <property type="entry name" value="AMP-binding"/>
    <property type="match status" value="1"/>
</dbReference>
<name>A0A1F2WJN6_9ACTN</name>
<gene>
    <name evidence="3" type="ORF">A2Y75_02595</name>
</gene>
<feature type="domain" description="AMP-dependent synthetase/ligase" evidence="1">
    <location>
        <begin position="3"/>
        <end position="349"/>
    </location>
</feature>
<comment type="caution">
    <text evidence="3">The sequence shown here is derived from an EMBL/GenBank/DDBJ whole genome shotgun (WGS) entry which is preliminary data.</text>
</comment>
<dbReference type="InterPro" id="IPR025110">
    <property type="entry name" value="AMP-bd_C"/>
</dbReference>
<evidence type="ECO:0000313" key="3">
    <source>
        <dbReference type="EMBL" id="OFW57070.1"/>
    </source>
</evidence>
<feature type="domain" description="AMP-binding enzyme C-terminal" evidence="2">
    <location>
        <begin position="399"/>
        <end position="474"/>
    </location>
</feature>
<organism evidence="3 4">
    <name type="scientific">Candidatus Solincola sediminis</name>
    <dbReference type="NCBI Taxonomy" id="1797199"/>
    <lineage>
        <taxon>Bacteria</taxon>
        <taxon>Bacillati</taxon>
        <taxon>Actinomycetota</taxon>
        <taxon>Candidatus Geothermincolia</taxon>
        <taxon>Candidatus Geothermincolales</taxon>
        <taxon>Candidatus Geothermincolaceae</taxon>
        <taxon>Candidatus Solincola</taxon>
    </lineage>
</organism>
<evidence type="ECO:0000313" key="4">
    <source>
        <dbReference type="Proteomes" id="UP000177876"/>
    </source>
</evidence>
<dbReference type="InterPro" id="IPR000873">
    <property type="entry name" value="AMP-dep_synth/lig_dom"/>
</dbReference>
<reference evidence="3 4" key="1">
    <citation type="journal article" date="2016" name="Nat. Commun.">
        <title>Thousands of microbial genomes shed light on interconnected biogeochemical processes in an aquifer system.</title>
        <authorList>
            <person name="Anantharaman K."/>
            <person name="Brown C.T."/>
            <person name="Hug L.A."/>
            <person name="Sharon I."/>
            <person name="Castelle C.J."/>
            <person name="Probst A.J."/>
            <person name="Thomas B.C."/>
            <person name="Singh A."/>
            <person name="Wilkins M.J."/>
            <person name="Karaoz U."/>
            <person name="Brodie E.L."/>
            <person name="Williams K.H."/>
            <person name="Hubbard S.S."/>
            <person name="Banfield J.F."/>
        </authorList>
    </citation>
    <scope>NUCLEOTIDE SEQUENCE [LARGE SCALE GENOMIC DNA]</scope>
</reference>
<dbReference type="PRINTS" id="PR00154">
    <property type="entry name" value="AMPBINDING"/>
</dbReference>
<evidence type="ECO:0000259" key="1">
    <source>
        <dbReference type="Pfam" id="PF00501"/>
    </source>
</evidence>
<dbReference type="Pfam" id="PF13193">
    <property type="entry name" value="AMP-binding_C"/>
    <property type="match status" value="1"/>
</dbReference>
<dbReference type="InterPro" id="IPR020459">
    <property type="entry name" value="AMP-binding"/>
</dbReference>
<accession>A0A1F2WJN6</accession>
<dbReference type="GO" id="GO:0016405">
    <property type="term" value="F:CoA-ligase activity"/>
    <property type="evidence" value="ECO:0007669"/>
    <property type="project" value="TreeGrafter"/>
</dbReference>